<sequence>MQSICPDTAREESMPSLGEFAAMWGFLLLTMFLPIRLKRRPIQQQDA</sequence>
<keyword evidence="3" id="KW-1185">Reference proteome</keyword>
<feature type="transmembrane region" description="Helical" evidence="1">
    <location>
        <begin position="20"/>
        <end position="37"/>
    </location>
</feature>
<evidence type="ECO:0000256" key="1">
    <source>
        <dbReference type="SAM" id="Phobius"/>
    </source>
</evidence>
<evidence type="ECO:0000313" key="2">
    <source>
        <dbReference type="EMBL" id="QUE30246.1"/>
    </source>
</evidence>
<dbReference type="Proteomes" id="UP000680794">
    <property type="component" value="Segment"/>
</dbReference>
<dbReference type="GeneID" id="80397806"/>
<evidence type="ECO:0000313" key="3">
    <source>
        <dbReference type="Proteomes" id="UP000680794"/>
    </source>
</evidence>
<accession>A0A8T8JEI1</accession>
<keyword evidence="1" id="KW-0812">Transmembrane</keyword>
<name>A0A8T8JEI1_9CAUD</name>
<keyword evidence="1" id="KW-0472">Membrane</keyword>
<keyword evidence="1" id="KW-1133">Transmembrane helix</keyword>
<organism evidence="2 3">
    <name type="scientific">Pseudomonas phage BUCT566</name>
    <dbReference type="NCBI Taxonomy" id="2829367"/>
    <lineage>
        <taxon>Viruses</taxon>
        <taxon>Duplodnaviria</taxon>
        <taxon>Heunggongvirae</taxon>
        <taxon>Uroviricota</taxon>
        <taxon>Caudoviricetes</taxon>
        <taxon>Lishizhenvirus</taxon>
        <taxon>Lishizhenvirus BUCT566</taxon>
    </lineage>
</organism>
<reference evidence="2" key="1">
    <citation type="submission" date="2021-03" db="EMBL/GenBank/DDBJ databases">
        <authorList>
            <person name="Tong Y."/>
            <person name="Li F."/>
            <person name="Tian F."/>
            <person name="Li J."/>
        </authorList>
    </citation>
    <scope>NUCLEOTIDE SEQUENCE</scope>
</reference>
<dbReference type="EMBL" id="MW748993">
    <property type="protein sequence ID" value="QUE30246.1"/>
    <property type="molecule type" value="Genomic_DNA"/>
</dbReference>
<protein>
    <submittedName>
        <fullName evidence="2">Uncharacterized protein</fullName>
    </submittedName>
</protein>
<dbReference type="RefSeq" id="YP_010773526.1">
    <property type="nucleotide sequence ID" value="NC_074664.1"/>
</dbReference>
<dbReference type="KEGG" id="vg:80397806"/>
<proteinExistence type="predicted"/>